<dbReference type="Pfam" id="PF20956">
    <property type="entry name" value="DUF4931_C"/>
    <property type="match status" value="1"/>
</dbReference>
<dbReference type="InterPro" id="IPR036265">
    <property type="entry name" value="HIT-like_sf"/>
</dbReference>
<dbReference type="InterPro" id="IPR049285">
    <property type="entry name" value="DUF4931_C"/>
</dbReference>
<feature type="domain" description="DUF4931" evidence="2">
    <location>
        <begin position="138"/>
        <end position="252"/>
    </location>
</feature>
<dbReference type="Gene3D" id="3.30.428.10">
    <property type="entry name" value="HIT-like"/>
    <property type="match status" value="1"/>
</dbReference>
<comment type="caution">
    <text evidence="3">The sequence shown here is derived from an EMBL/GenBank/DDBJ whole genome shotgun (WGS) entry which is preliminary data.</text>
</comment>
<dbReference type="AlphaFoldDB" id="A0A4R3KF76"/>
<proteinExistence type="predicted"/>
<accession>A0A4R3KF76</accession>
<name>A0A4R3KF76_9FIRM</name>
<dbReference type="SUPFAM" id="SSF54197">
    <property type="entry name" value="HIT-like"/>
    <property type="match status" value="1"/>
</dbReference>
<feature type="domain" description="DUF4931" evidence="1">
    <location>
        <begin position="8"/>
        <end position="131"/>
    </location>
</feature>
<organism evidence="3 4">
    <name type="scientific">Pectinatus cerevisiiphilus</name>
    <dbReference type="NCBI Taxonomy" id="86956"/>
    <lineage>
        <taxon>Bacteria</taxon>
        <taxon>Bacillati</taxon>
        <taxon>Bacillota</taxon>
        <taxon>Negativicutes</taxon>
        <taxon>Selenomonadales</taxon>
        <taxon>Selenomonadaceae</taxon>
        <taxon>Pectinatus</taxon>
    </lineage>
</organism>
<sequence length="253" mass="29530">MRKNIIGFNTKIGRNKPETIINKDASCPFCEYKHLEHIIATCGEMTLLENKYNVLEHSFQTVLLETRYCGSDMPDYNHKHMHDLIHFGVDHWFSMLDSGKYKSVLFFKNYGPLSGGTMRHPHMQIIGLEDIDNDSLYDESDFFGMPIIKKGAVEFNVSTSPRLGFCELNILTENNSELDTMADFIQISVDYIMKHFDNRCKSYNIFFYRIKGLIKVKIMPRFPTLPLFIGYNLRLRPNNLDIIIAEIRKIYFS</sequence>
<dbReference type="OrthoDB" id="1803128at2"/>
<evidence type="ECO:0000259" key="2">
    <source>
        <dbReference type="Pfam" id="PF20956"/>
    </source>
</evidence>
<evidence type="ECO:0000259" key="1">
    <source>
        <dbReference type="Pfam" id="PF16285"/>
    </source>
</evidence>
<gene>
    <name evidence="3" type="ORF">EDC37_101186</name>
</gene>
<protein>
    <submittedName>
        <fullName evidence="3">Uncharacterized protein DUF4931</fullName>
    </submittedName>
</protein>
<dbReference type="Proteomes" id="UP000295188">
    <property type="component" value="Unassembled WGS sequence"/>
</dbReference>
<dbReference type="Pfam" id="PF16285">
    <property type="entry name" value="DUF4931_N"/>
    <property type="match status" value="1"/>
</dbReference>
<evidence type="ECO:0000313" key="3">
    <source>
        <dbReference type="EMBL" id="TCS82014.1"/>
    </source>
</evidence>
<keyword evidence="4" id="KW-1185">Reference proteome</keyword>
<dbReference type="InterPro" id="IPR046322">
    <property type="entry name" value="DUF4931"/>
</dbReference>
<evidence type="ECO:0000313" key="4">
    <source>
        <dbReference type="Proteomes" id="UP000295188"/>
    </source>
</evidence>
<dbReference type="EMBL" id="SMAA01000001">
    <property type="protein sequence ID" value="TCS82014.1"/>
    <property type="molecule type" value="Genomic_DNA"/>
</dbReference>
<reference evidence="3 4" key="1">
    <citation type="submission" date="2019-03" db="EMBL/GenBank/DDBJ databases">
        <title>Genomic Encyclopedia of Type Strains, Phase IV (KMG-IV): sequencing the most valuable type-strain genomes for metagenomic binning, comparative biology and taxonomic classification.</title>
        <authorList>
            <person name="Goeker M."/>
        </authorList>
    </citation>
    <scope>NUCLEOTIDE SEQUENCE [LARGE SCALE GENOMIC DNA]</scope>
    <source>
        <strain evidence="3 4">DSM 20467</strain>
    </source>
</reference>
<dbReference type="RefSeq" id="WP_132546980.1">
    <property type="nucleotide sequence ID" value="NZ_SMAA01000001.1"/>
</dbReference>